<dbReference type="GO" id="GO:0006083">
    <property type="term" value="P:acetate metabolic process"/>
    <property type="evidence" value="ECO:0007669"/>
    <property type="project" value="TreeGrafter"/>
</dbReference>
<keyword evidence="6" id="KW-0460">Magnesium</keyword>
<dbReference type="NCBIfam" id="TIGR00016">
    <property type="entry name" value="ackA"/>
    <property type="match status" value="1"/>
</dbReference>
<comment type="subunit">
    <text evidence="6">Homodimer.</text>
</comment>
<dbReference type="Proteomes" id="UP000216533">
    <property type="component" value="Unassembled WGS sequence"/>
</dbReference>
<dbReference type="PIRSF" id="PIRSF000722">
    <property type="entry name" value="Acetate_prop_kin"/>
    <property type="match status" value="1"/>
</dbReference>
<dbReference type="GO" id="GO:0006085">
    <property type="term" value="P:acetyl-CoA biosynthetic process"/>
    <property type="evidence" value="ECO:0007669"/>
    <property type="project" value="UniProtKB-UniRule"/>
</dbReference>
<evidence type="ECO:0000313" key="8">
    <source>
        <dbReference type="EMBL" id="OYN84597.1"/>
    </source>
</evidence>
<feature type="site" description="Transition state stabilizer" evidence="6">
    <location>
        <position position="180"/>
    </location>
</feature>
<dbReference type="Gene3D" id="3.30.420.40">
    <property type="match status" value="2"/>
</dbReference>
<dbReference type="PRINTS" id="PR00471">
    <property type="entry name" value="ACETATEKNASE"/>
</dbReference>
<sequence length="402" mass="42439">MSASVFVVNAGSSSLKYQLLDATSGQCHATGLVDRIGESRSTAKHQPTDGEKIVEDLHIRDHEKALQWVMDQFAKAGPDLDRAGLIGVGHRVVQGGARFDGPAVVTDDVISQIDELAPLAPLHNPANLLGIRAAQAAFPDLPHVAVFDTAFHLTIPPAAHLYAIDRQVAAANRIRKYGFHGSSHSFVSKRMATLLDRPLADVNTIVLHLGNGASACAVRGGDSIETSMGMTPLAGLVMGTRSGDIDAGVIFHLHHQAGMSAADIDQLLNKRSGMYGLTGTGDMRDVQAAAAAGLAHATEALEVYAHRLRGVIGSYLVHLGRTDAIAFTAGVGENSPQVRADALRDLEGLGIVLDPARNEGGGPDGDAPERRISADESAIQVWVVPTNEELEIARQTRQATQA</sequence>
<dbReference type="PANTHER" id="PTHR21060:SF15">
    <property type="entry name" value="ACETATE KINASE-RELATED"/>
    <property type="match status" value="1"/>
</dbReference>
<comment type="pathway">
    <text evidence="6">Metabolic intermediate biosynthesis; acetyl-CoA biosynthesis; acetyl-CoA from acetate: step 1/2.</text>
</comment>
<feature type="binding site" evidence="6">
    <location>
        <position position="16"/>
    </location>
    <ligand>
        <name>ATP</name>
        <dbReference type="ChEBI" id="CHEBI:30616"/>
    </ligand>
</feature>
<evidence type="ECO:0000256" key="3">
    <source>
        <dbReference type="ARBA" id="ARBA00022741"/>
    </source>
</evidence>
<dbReference type="GO" id="GO:0000287">
    <property type="term" value="F:magnesium ion binding"/>
    <property type="evidence" value="ECO:0007669"/>
    <property type="project" value="UniProtKB-UniRule"/>
</dbReference>
<dbReference type="GO" id="GO:0005524">
    <property type="term" value="F:ATP binding"/>
    <property type="evidence" value="ECO:0007669"/>
    <property type="project" value="UniProtKB-KW"/>
</dbReference>
<dbReference type="RefSeq" id="WP_094451661.1">
    <property type="nucleotide sequence ID" value="NZ_NMVI01000027.1"/>
</dbReference>
<dbReference type="GO" id="GO:0005737">
    <property type="term" value="C:cytoplasm"/>
    <property type="evidence" value="ECO:0007669"/>
    <property type="project" value="UniProtKB-SubCell"/>
</dbReference>
<evidence type="ECO:0000313" key="9">
    <source>
        <dbReference type="Proteomes" id="UP000216533"/>
    </source>
</evidence>
<dbReference type="CDD" id="cd24010">
    <property type="entry name" value="ASKHA_NBD_AcK_PK"/>
    <property type="match status" value="1"/>
</dbReference>
<evidence type="ECO:0000256" key="1">
    <source>
        <dbReference type="ARBA" id="ARBA00008748"/>
    </source>
</evidence>
<feature type="binding site" evidence="6">
    <location>
        <position position="9"/>
    </location>
    <ligand>
        <name>Mg(2+)</name>
        <dbReference type="ChEBI" id="CHEBI:18420"/>
    </ligand>
</feature>
<dbReference type="EC" id="2.7.2.1" evidence="6"/>
<dbReference type="AlphaFoldDB" id="A0A255DZ54"/>
<feature type="binding site" evidence="6">
    <location>
        <position position="388"/>
    </location>
    <ligand>
        <name>Mg(2+)</name>
        <dbReference type="ChEBI" id="CHEBI:18420"/>
    </ligand>
</feature>
<dbReference type="PROSITE" id="PS01076">
    <property type="entry name" value="ACETATE_KINASE_2"/>
    <property type="match status" value="1"/>
</dbReference>
<dbReference type="Pfam" id="PF00871">
    <property type="entry name" value="Acetate_kinase"/>
    <property type="match status" value="1"/>
</dbReference>
<dbReference type="HAMAP" id="MF_00020">
    <property type="entry name" value="Acetate_kinase"/>
    <property type="match status" value="1"/>
</dbReference>
<comment type="catalytic activity">
    <reaction evidence="6">
        <text>acetate + ATP = acetyl phosphate + ADP</text>
        <dbReference type="Rhea" id="RHEA:11352"/>
        <dbReference type="ChEBI" id="CHEBI:22191"/>
        <dbReference type="ChEBI" id="CHEBI:30089"/>
        <dbReference type="ChEBI" id="CHEBI:30616"/>
        <dbReference type="ChEBI" id="CHEBI:456216"/>
        <dbReference type="EC" id="2.7.2.1"/>
    </reaction>
</comment>
<organism evidence="8 9">
    <name type="scientific">Parenemella sanctibonifatiensis</name>
    <dbReference type="NCBI Taxonomy" id="2016505"/>
    <lineage>
        <taxon>Bacteria</taxon>
        <taxon>Bacillati</taxon>
        <taxon>Actinomycetota</taxon>
        <taxon>Actinomycetes</taxon>
        <taxon>Propionibacteriales</taxon>
        <taxon>Propionibacteriaceae</taxon>
        <taxon>Parenemella</taxon>
    </lineage>
</organism>
<comment type="subcellular location">
    <subcellularLocation>
        <location evidence="6">Cytoplasm</location>
    </subcellularLocation>
</comment>
<dbReference type="InterPro" id="IPR023865">
    <property type="entry name" value="Aliphatic_acid_kinase_CS"/>
</dbReference>
<keyword evidence="6" id="KW-0479">Metal-binding</keyword>
<reference evidence="8 9" key="1">
    <citation type="submission" date="2017-07" db="EMBL/GenBank/DDBJ databases">
        <title>Draft whole genome sequences of clinical Proprionibacteriaceae strains.</title>
        <authorList>
            <person name="Bernier A.-M."/>
            <person name="Bernard K."/>
            <person name="Domingo M.-C."/>
        </authorList>
    </citation>
    <scope>NUCLEOTIDE SEQUENCE [LARGE SCALE GENOMIC DNA]</scope>
    <source>
        <strain evidence="8 9">NML 160184</strain>
    </source>
</reference>
<dbReference type="UniPathway" id="UPA00340">
    <property type="reaction ID" value="UER00458"/>
</dbReference>
<feature type="binding site" evidence="6">
    <location>
        <begin position="208"/>
        <end position="212"/>
    </location>
    <ligand>
        <name>ATP</name>
        <dbReference type="ChEBI" id="CHEBI:30616"/>
    </ligand>
</feature>
<keyword evidence="5 6" id="KW-0067">ATP-binding</keyword>
<keyword evidence="3 6" id="KW-0547">Nucleotide-binding</keyword>
<feature type="binding site" evidence="6">
    <location>
        <position position="91"/>
    </location>
    <ligand>
        <name>substrate</name>
    </ligand>
</feature>
<dbReference type="SUPFAM" id="SSF53067">
    <property type="entry name" value="Actin-like ATPase domain"/>
    <property type="match status" value="2"/>
</dbReference>
<comment type="caution">
    <text evidence="8">The sequence shown here is derived from an EMBL/GenBank/DDBJ whole genome shotgun (WGS) entry which is preliminary data.</text>
</comment>
<feature type="active site" description="Proton donor/acceptor" evidence="6">
    <location>
        <position position="148"/>
    </location>
</feature>
<feature type="site" description="Transition state stabilizer" evidence="6">
    <location>
        <position position="241"/>
    </location>
</feature>
<dbReference type="PANTHER" id="PTHR21060">
    <property type="entry name" value="ACETATE KINASE"/>
    <property type="match status" value="1"/>
</dbReference>
<comment type="similarity">
    <text evidence="1 6 7">Belongs to the acetokinase family.</text>
</comment>
<evidence type="ECO:0000256" key="6">
    <source>
        <dbReference type="HAMAP-Rule" id="MF_00020"/>
    </source>
</evidence>
<dbReference type="InterPro" id="IPR004372">
    <property type="entry name" value="Ac/propionate_kinase"/>
</dbReference>
<evidence type="ECO:0000256" key="4">
    <source>
        <dbReference type="ARBA" id="ARBA00022777"/>
    </source>
</evidence>
<evidence type="ECO:0000256" key="7">
    <source>
        <dbReference type="RuleBase" id="RU003835"/>
    </source>
</evidence>
<evidence type="ECO:0000256" key="2">
    <source>
        <dbReference type="ARBA" id="ARBA00022679"/>
    </source>
</evidence>
<dbReference type="InterPro" id="IPR000890">
    <property type="entry name" value="Aliphatic_acid_kin_short-chain"/>
</dbReference>
<evidence type="ECO:0000256" key="5">
    <source>
        <dbReference type="ARBA" id="ARBA00022840"/>
    </source>
</evidence>
<feature type="binding site" evidence="6">
    <location>
        <begin position="282"/>
        <end position="284"/>
    </location>
    <ligand>
        <name>ATP</name>
        <dbReference type="ChEBI" id="CHEBI:30616"/>
    </ligand>
</feature>
<keyword evidence="6" id="KW-0963">Cytoplasm</keyword>
<name>A0A255DZ54_9ACTN</name>
<comment type="cofactor">
    <cofactor evidence="6">
        <name>Mg(2+)</name>
        <dbReference type="ChEBI" id="CHEBI:18420"/>
    </cofactor>
    <cofactor evidence="6">
        <name>Mn(2+)</name>
        <dbReference type="ChEBI" id="CHEBI:29035"/>
    </cofactor>
    <text evidence="6">Mg(2+). Can also accept Mn(2+).</text>
</comment>
<keyword evidence="2 6" id="KW-0808">Transferase</keyword>
<dbReference type="GO" id="GO:0008776">
    <property type="term" value="F:acetate kinase activity"/>
    <property type="evidence" value="ECO:0007669"/>
    <property type="project" value="UniProtKB-UniRule"/>
</dbReference>
<proteinExistence type="inferred from homology"/>
<dbReference type="EMBL" id="NMVI01000027">
    <property type="protein sequence ID" value="OYN84597.1"/>
    <property type="molecule type" value="Genomic_DNA"/>
</dbReference>
<feature type="binding site" evidence="6">
    <location>
        <begin position="330"/>
        <end position="334"/>
    </location>
    <ligand>
        <name>ATP</name>
        <dbReference type="ChEBI" id="CHEBI:30616"/>
    </ligand>
</feature>
<comment type="function">
    <text evidence="6">Catalyzes the formation of acetyl phosphate from acetate and ATP. Can also catalyze the reverse reaction.</text>
</comment>
<protein>
    <recommendedName>
        <fullName evidence="6">Acetate kinase</fullName>
        <ecNumber evidence="6">2.7.2.1</ecNumber>
    </recommendedName>
    <alternativeName>
        <fullName evidence="6">Acetokinase</fullName>
    </alternativeName>
</protein>
<dbReference type="InterPro" id="IPR043129">
    <property type="entry name" value="ATPase_NBD"/>
</dbReference>
<accession>A0A255DZ54</accession>
<gene>
    <name evidence="6" type="primary">ackA</name>
    <name evidence="8" type="ORF">CGZ92_12215</name>
</gene>
<keyword evidence="4 6" id="KW-0418">Kinase</keyword>